<dbReference type="InterPro" id="IPR029058">
    <property type="entry name" value="AB_hydrolase_fold"/>
</dbReference>
<evidence type="ECO:0008006" key="4">
    <source>
        <dbReference type="Google" id="ProtNLM"/>
    </source>
</evidence>
<reference evidence="2" key="1">
    <citation type="submission" date="2022-12" db="EMBL/GenBank/DDBJ databases">
        <title>Draft genome assemblies for two species of Escallonia (Escalloniales).</title>
        <authorList>
            <person name="Chanderbali A."/>
            <person name="Dervinis C."/>
            <person name="Anghel I."/>
            <person name="Soltis D."/>
            <person name="Soltis P."/>
            <person name="Zapata F."/>
        </authorList>
    </citation>
    <scope>NUCLEOTIDE SEQUENCE</scope>
    <source>
        <strain evidence="2">UCBG92.1500</strain>
        <tissue evidence="2">Leaf</tissue>
    </source>
</reference>
<sequence>MKGLGITVAMVSMALMVYTCQAGSSLHPLILIPGSGGNQLEARLTADYKPGSLFCNRAGWNKGGWFRLWFDPSVLLAPFTRCFAQRMMLYYDPDLDDYRNAPGVETRVPHFGSTESLLYLDPHLKQITSYMAPLVKSLEELGYVDGKTLFGAPYDFRYGLAAAGHPSHIGTKYLEDLRALIEDASASNGGKPVILLSHSLGGLFALQLLNRNAPSWRQKYIKHFVALSAPWGGTVQEMLTFASGYSLGVPLVDPLLVREEQRSSESNLWLMPSPKLFGRDKPLVVTPNATYSAYDTAQFLDDIGFPQGVGPYKSRILPLIEELVVPEVPVTCIIGSGIKTPETLFYGDAGFDEQPEVVYGDGDGTVNIVSLLALEAKWGEENNQTLKIINVNGVSHTSILTDDTALDEIFGEISGINSQIMSSVA</sequence>
<dbReference type="Gene3D" id="3.40.50.1820">
    <property type="entry name" value="alpha/beta hydrolase"/>
    <property type="match status" value="2"/>
</dbReference>
<feature type="chain" id="PRO_5041674805" description="Lecithin-cholesterol acyltransferase-like 1" evidence="1">
    <location>
        <begin position="23"/>
        <end position="425"/>
    </location>
</feature>
<protein>
    <recommendedName>
        <fullName evidence="4">Lecithin-cholesterol acyltransferase-like 1</fullName>
    </recommendedName>
</protein>
<dbReference type="Pfam" id="PF02450">
    <property type="entry name" value="LCAT"/>
    <property type="match status" value="1"/>
</dbReference>
<dbReference type="PANTHER" id="PTHR11440">
    <property type="entry name" value="LECITHIN-CHOLESTEROL ACYLTRANSFERASE-RELATED"/>
    <property type="match status" value="1"/>
</dbReference>
<organism evidence="2 3">
    <name type="scientific">Escallonia rubra</name>
    <dbReference type="NCBI Taxonomy" id="112253"/>
    <lineage>
        <taxon>Eukaryota</taxon>
        <taxon>Viridiplantae</taxon>
        <taxon>Streptophyta</taxon>
        <taxon>Embryophyta</taxon>
        <taxon>Tracheophyta</taxon>
        <taxon>Spermatophyta</taxon>
        <taxon>Magnoliopsida</taxon>
        <taxon>eudicotyledons</taxon>
        <taxon>Gunneridae</taxon>
        <taxon>Pentapetalae</taxon>
        <taxon>asterids</taxon>
        <taxon>campanulids</taxon>
        <taxon>Escalloniales</taxon>
        <taxon>Escalloniaceae</taxon>
        <taxon>Escallonia</taxon>
    </lineage>
</organism>
<name>A0AA88RA42_9ASTE</name>
<accession>A0AA88RA42</accession>
<gene>
    <name evidence="2" type="ORF">RJ640_006037</name>
</gene>
<evidence type="ECO:0000256" key="1">
    <source>
        <dbReference type="SAM" id="SignalP"/>
    </source>
</evidence>
<dbReference type="EMBL" id="JAVXUO010001895">
    <property type="protein sequence ID" value="KAK2978155.1"/>
    <property type="molecule type" value="Genomic_DNA"/>
</dbReference>
<dbReference type="InterPro" id="IPR003386">
    <property type="entry name" value="LACT/PDAT_acylTrfase"/>
</dbReference>
<dbReference type="GO" id="GO:0006629">
    <property type="term" value="P:lipid metabolic process"/>
    <property type="evidence" value="ECO:0007669"/>
    <property type="project" value="InterPro"/>
</dbReference>
<proteinExistence type="predicted"/>
<evidence type="ECO:0000313" key="2">
    <source>
        <dbReference type="EMBL" id="KAK2978155.1"/>
    </source>
</evidence>
<comment type="caution">
    <text evidence="2">The sequence shown here is derived from an EMBL/GenBank/DDBJ whole genome shotgun (WGS) entry which is preliminary data.</text>
</comment>
<dbReference type="AlphaFoldDB" id="A0AA88RA42"/>
<dbReference type="GO" id="GO:0008374">
    <property type="term" value="F:O-acyltransferase activity"/>
    <property type="evidence" value="ECO:0007669"/>
    <property type="project" value="InterPro"/>
</dbReference>
<dbReference type="Proteomes" id="UP001187471">
    <property type="component" value="Unassembled WGS sequence"/>
</dbReference>
<evidence type="ECO:0000313" key="3">
    <source>
        <dbReference type="Proteomes" id="UP001187471"/>
    </source>
</evidence>
<keyword evidence="1" id="KW-0732">Signal</keyword>
<dbReference type="SUPFAM" id="SSF53474">
    <property type="entry name" value="alpha/beta-Hydrolases"/>
    <property type="match status" value="1"/>
</dbReference>
<keyword evidence="3" id="KW-1185">Reference proteome</keyword>
<feature type="signal peptide" evidence="1">
    <location>
        <begin position="1"/>
        <end position="22"/>
    </location>
</feature>